<dbReference type="EMBL" id="NMUH01004877">
    <property type="protein sequence ID" value="MQM11135.1"/>
    <property type="molecule type" value="Genomic_DNA"/>
</dbReference>
<keyword evidence="1" id="KW-1133">Transmembrane helix</keyword>
<keyword evidence="3" id="KW-1185">Reference proteome</keyword>
<accession>A0A843X1X0</accession>
<name>A0A843X1X0_COLES</name>
<reference evidence="2" key="1">
    <citation type="submission" date="2017-07" db="EMBL/GenBank/DDBJ databases">
        <title>Taro Niue Genome Assembly and Annotation.</title>
        <authorList>
            <person name="Atibalentja N."/>
            <person name="Keating K."/>
            <person name="Fields C.J."/>
        </authorList>
    </citation>
    <scope>NUCLEOTIDE SEQUENCE</scope>
    <source>
        <strain evidence="2">Niue_2</strain>
        <tissue evidence="2">Leaf</tissue>
    </source>
</reference>
<evidence type="ECO:0000313" key="3">
    <source>
        <dbReference type="Proteomes" id="UP000652761"/>
    </source>
</evidence>
<organism evidence="2 3">
    <name type="scientific">Colocasia esculenta</name>
    <name type="common">Wild taro</name>
    <name type="synonym">Arum esculentum</name>
    <dbReference type="NCBI Taxonomy" id="4460"/>
    <lineage>
        <taxon>Eukaryota</taxon>
        <taxon>Viridiplantae</taxon>
        <taxon>Streptophyta</taxon>
        <taxon>Embryophyta</taxon>
        <taxon>Tracheophyta</taxon>
        <taxon>Spermatophyta</taxon>
        <taxon>Magnoliopsida</taxon>
        <taxon>Liliopsida</taxon>
        <taxon>Araceae</taxon>
        <taxon>Aroideae</taxon>
        <taxon>Colocasieae</taxon>
        <taxon>Colocasia</taxon>
    </lineage>
</organism>
<keyword evidence="1" id="KW-0472">Membrane</keyword>
<protein>
    <submittedName>
        <fullName evidence="2">Uncharacterized protein</fullName>
    </submittedName>
</protein>
<comment type="caution">
    <text evidence="2">The sequence shown here is derived from an EMBL/GenBank/DDBJ whole genome shotgun (WGS) entry which is preliminary data.</text>
</comment>
<proteinExistence type="predicted"/>
<keyword evidence="1" id="KW-0812">Transmembrane</keyword>
<feature type="transmembrane region" description="Helical" evidence="1">
    <location>
        <begin position="247"/>
        <end position="266"/>
    </location>
</feature>
<dbReference type="AlphaFoldDB" id="A0A843X1X0"/>
<sequence length="319" mass="34493">MSFLSRRVCAEGCFRIVSDFARSAEVVSCPTLVVGRGVTLFRCFVVLCCRSVSGGATFGVPGGDPGGRVVTVVSEPQGSNEICNELITMVASFPAGSERLLQESVSAVAGHACYKCGHPVHSRFGWVRRQPACPCGCVAKAERSYAWCGLHRCRIVLNVWSRVPVRRCALWSSQSASLLELSRCFVCRVAPLVERCDTCLWLLSALCWLVVSSGEVLPEFFSVGSGGSEKRPVACLLPLLSMGYSEWWCSAMAFGAVFCTVATFVVKRGLLRAQSHGFRLAALVVFRLVWSALRLGSCRHPIVCSASVGVRSVSCWMSG</sequence>
<dbReference type="Proteomes" id="UP000652761">
    <property type="component" value="Unassembled WGS sequence"/>
</dbReference>
<gene>
    <name evidence="2" type="ORF">Taro_044040</name>
</gene>
<evidence type="ECO:0000313" key="2">
    <source>
        <dbReference type="EMBL" id="MQM11135.1"/>
    </source>
</evidence>
<evidence type="ECO:0000256" key="1">
    <source>
        <dbReference type="SAM" id="Phobius"/>
    </source>
</evidence>